<dbReference type="AlphaFoldDB" id="A0A3L6DYA1"/>
<dbReference type="Pfam" id="PF00069">
    <property type="entry name" value="Pkinase"/>
    <property type="match status" value="1"/>
</dbReference>
<gene>
    <name evidence="11" type="primary">PFP-ALPHA_2</name>
    <name evidence="11" type="ORF">Zm00014a_042200</name>
</gene>
<dbReference type="SUPFAM" id="SSF56112">
    <property type="entry name" value="Protein kinase-like (PK-like)"/>
    <property type="match status" value="1"/>
</dbReference>
<keyword evidence="6 9" id="KW-0067">ATP-binding</keyword>
<keyword evidence="2 11" id="KW-0808">Transferase</keyword>
<dbReference type="PROSITE" id="PS00107">
    <property type="entry name" value="PROTEIN_KINASE_ATP"/>
    <property type="match status" value="1"/>
</dbReference>
<dbReference type="PROSITE" id="PS50011">
    <property type="entry name" value="PROTEIN_KINASE_DOM"/>
    <property type="match status" value="1"/>
</dbReference>
<dbReference type="PANTHER" id="PTHR43650">
    <property type="entry name" value="PYROPHOSPHATE--FRUCTOSE 6-PHOSPHATE 1-PHOSPHOTRANSFERASE"/>
    <property type="match status" value="1"/>
</dbReference>
<dbReference type="InterPro" id="IPR011009">
    <property type="entry name" value="Kinase-like_dom_sf"/>
</dbReference>
<dbReference type="InterPro" id="IPR000023">
    <property type="entry name" value="Phosphofructokinase_dom"/>
</dbReference>
<sequence>MNTDDLGSPRELTGLQRRRALYQPELPPCLLQGTRVEFGDPTTTIDSKCADIVAQAFPHTFGQRLVRFLEPHPDTVVSGSSDAQERPPVRLGVVFSGRQSPGGHNVIWGTFDAMKARNPHSVLLGFLGGFDLLGRTVDQIRTTEQVDAAKSACCDLNLDGLIIIGGVTSNSDAAQLAEFFAEHDCKTKVIGVPVTLSGDLRNQFVEATVGFDTVCKVNSQLISNVCLDAISAGKYYYFVRLMGGKASHVALECALQSHPNMVILGEEVAFSKLTLKEITNKICDGVEARAEQGKYHGVLVIPEGLIESIPEMYALIQEINNLHSSNVTEADIPSQLSPWAAALFKFLPSFIRRELILHQESDNSAQLSQIDTEQLLAHLVEAEMNKRTKEGKYKGRKFSSVCHFFGSQARGSLPSNFDCNYAYIMAAGLNGYMATVTNLKDSTNKWRCAAVPLTAMMSVRRHLRGPGAVPIGRPVIHPSPIDLKAESYAVLREKASSFLLDDFYRTPGGIQFEGPGAGTKPITVTIEEQDYLGDIEILQAYLDKVRTILKPGCSREILKASISSIAPALPPAPAAIERFNYAEVEAATSHFADAALLGRGSHGAVYKVVLPSGRAVAVKRPSPRRPEVDNEIRILSSVSGPRFVNLLGFSDPGPAPAPAARLLVVEYMPNDTLYDLLHRNPRPPGWPHRLCLALQTARALRALHDADPPVIHRDVKTANVLLDANLSACLGDFGLVLRMPKAIGAATPVPAGMLGYLDLAYVTPESLSTKTDVFSFGILLLEIMSGRKAIDVQHSPSFVVKWAVPLLRKRQGCLAVRSACGAAARPAHPQGPCCAGR</sequence>
<dbReference type="Gene3D" id="1.10.510.10">
    <property type="entry name" value="Transferase(Phosphotransferase) domain 1"/>
    <property type="match status" value="1"/>
</dbReference>
<evidence type="ECO:0000256" key="3">
    <source>
        <dbReference type="ARBA" id="ARBA00022723"/>
    </source>
</evidence>
<evidence type="ECO:0000256" key="5">
    <source>
        <dbReference type="ARBA" id="ARBA00022777"/>
    </source>
</evidence>
<organism evidence="11">
    <name type="scientific">Zea mays</name>
    <name type="common">Maize</name>
    <dbReference type="NCBI Taxonomy" id="4577"/>
    <lineage>
        <taxon>Eukaryota</taxon>
        <taxon>Viridiplantae</taxon>
        <taxon>Streptophyta</taxon>
        <taxon>Embryophyta</taxon>
        <taxon>Tracheophyta</taxon>
        <taxon>Spermatophyta</taxon>
        <taxon>Magnoliopsida</taxon>
        <taxon>Liliopsida</taxon>
        <taxon>Poales</taxon>
        <taxon>Poaceae</taxon>
        <taxon>PACMAD clade</taxon>
        <taxon>Panicoideae</taxon>
        <taxon>Andropogonodae</taxon>
        <taxon>Andropogoneae</taxon>
        <taxon>Tripsacinae</taxon>
        <taxon>Zea</taxon>
    </lineage>
</organism>
<dbReference type="GO" id="GO:0005524">
    <property type="term" value="F:ATP binding"/>
    <property type="evidence" value="ECO:0007669"/>
    <property type="project" value="UniProtKB-UniRule"/>
</dbReference>
<dbReference type="PANTHER" id="PTHR43650:SF9">
    <property type="entry name" value="PYROPHOSPHATE--FRUCTOSE 6-PHOSPHATE 1-PHOSPHOTRANSFERASE SUBUNIT ALPHA"/>
    <property type="match status" value="1"/>
</dbReference>
<evidence type="ECO:0000256" key="8">
    <source>
        <dbReference type="ARBA" id="ARBA00023152"/>
    </source>
</evidence>
<feature type="domain" description="Protein kinase" evidence="10">
    <location>
        <begin position="591"/>
        <end position="837"/>
    </location>
</feature>
<dbReference type="GO" id="GO:0004672">
    <property type="term" value="F:protein kinase activity"/>
    <property type="evidence" value="ECO:0007669"/>
    <property type="project" value="InterPro"/>
</dbReference>
<evidence type="ECO:0000259" key="10">
    <source>
        <dbReference type="PROSITE" id="PS50011"/>
    </source>
</evidence>
<evidence type="ECO:0000256" key="6">
    <source>
        <dbReference type="ARBA" id="ARBA00022840"/>
    </source>
</evidence>
<evidence type="ECO:0000256" key="4">
    <source>
        <dbReference type="ARBA" id="ARBA00022741"/>
    </source>
</evidence>
<dbReference type="GO" id="GO:0003872">
    <property type="term" value="F:6-phosphofructokinase activity"/>
    <property type="evidence" value="ECO:0007669"/>
    <property type="project" value="InterPro"/>
</dbReference>
<keyword evidence="4 9" id="KW-0547">Nucleotide-binding</keyword>
<proteinExistence type="predicted"/>
<accession>A0A3L6DYA1</accession>
<dbReference type="SMART" id="SM00220">
    <property type="entry name" value="S_TKc"/>
    <property type="match status" value="1"/>
</dbReference>
<keyword evidence="7" id="KW-0460">Magnesium</keyword>
<dbReference type="SUPFAM" id="SSF53784">
    <property type="entry name" value="Phosphofructokinase"/>
    <property type="match status" value="1"/>
</dbReference>
<keyword evidence="5" id="KW-0418">Kinase</keyword>
<evidence type="ECO:0000256" key="1">
    <source>
        <dbReference type="ARBA" id="ARBA00022490"/>
    </source>
</evidence>
<dbReference type="InterPro" id="IPR008271">
    <property type="entry name" value="Ser/Thr_kinase_AS"/>
</dbReference>
<dbReference type="Pfam" id="PF00365">
    <property type="entry name" value="PFK"/>
    <property type="match status" value="1"/>
</dbReference>
<dbReference type="EMBL" id="NCVQ01000008">
    <property type="protein sequence ID" value="PWZ13696.1"/>
    <property type="molecule type" value="Genomic_DNA"/>
</dbReference>
<dbReference type="InterPro" id="IPR017441">
    <property type="entry name" value="Protein_kinase_ATP_BS"/>
</dbReference>
<name>A0A3L6DYA1_MAIZE</name>
<keyword evidence="1" id="KW-0963">Cytoplasm</keyword>
<protein>
    <submittedName>
        <fullName evidence="11">Pyrophosphate--fructose 6-phosphate 1-phosphotransferase subunit alpha</fullName>
    </submittedName>
</protein>
<dbReference type="InterPro" id="IPR000719">
    <property type="entry name" value="Prot_kinase_dom"/>
</dbReference>
<dbReference type="Gene3D" id="3.40.50.450">
    <property type="match status" value="2"/>
</dbReference>
<evidence type="ECO:0000256" key="9">
    <source>
        <dbReference type="PROSITE-ProRule" id="PRU10141"/>
    </source>
</evidence>
<dbReference type="UniPathway" id="UPA00109">
    <property type="reaction ID" value="UER00182"/>
</dbReference>
<evidence type="ECO:0000256" key="7">
    <source>
        <dbReference type="ARBA" id="ARBA00022842"/>
    </source>
</evidence>
<evidence type="ECO:0000313" key="11">
    <source>
        <dbReference type="EMBL" id="PWZ13696.1"/>
    </source>
</evidence>
<dbReference type="Proteomes" id="UP000251960">
    <property type="component" value="Chromosome 7"/>
</dbReference>
<feature type="binding site" evidence="9">
    <location>
        <position position="619"/>
    </location>
    <ligand>
        <name>ATP</name>
        <dbReference type="ChEBI" id="CHEBI:30616"/>
    </ligand>
</feature>
<dbReference type="ExpressionAtlas" id="A0A3L6DYA1">
    <property type="expression patterns" value="baseline and differential"/>
</dbReference>
<dbReference type="GO" id="GO:0046872">
    <property type="term" value="F:metal ion binding"/>
    <property type="evidence" value="ECO:0007669"/>
    <property type="project" value="UniProtKB-KW"/>
</dbReference>
<evidence type="ECO:0000256" key="2">
    <source>
        <dbReference type="ARBA" id="ARBA00022679"/>
    </source>
</evidence>
<dbReference type="PROSITE" id="PS00108">
    <property type="entry name" value="PROTEIN_KINASE_ST"/>
    <property type="match status" value="1"/>
</dbReference>
<dbReference type="Gene3D" id="3.40.50.460">
    <property type="entry name" value="Phosphofructokinase domain"/>
    <property type="match status" value="2"/>
</dbReference>
<reference evidence="11" key="1">
    <citation type="journal article" date="2018" name="Nat. Genet.">
        <title>Extensive intraspecific gene order and gene structural variations between Mo17 and other maize genomes.</title>
        <authorList>
            <person name="Sun S."/>
            <person name="Zhou Y."/>
            <person name="Chen J."/>
            <person name="Shi J."/>
            <person name="Zhao H."/>
            <person name="Zhao H."/>
            <person name="Song W."/>
            <person name="Zhang M."/>
            <person name="Cui Y."/>
            <person name="Dong X."/>
            <person name="Liu H."/>
            <person name="Ma X."/>
            <person name="Jiao Y."/>
            <person name="Wang B."/>
            <person name="Wei X."/>
            <person name="Stein J.C."/>
            <person name="Glaubitz J.C."/>
            <person name="Lu F."/>
            <person name="Yu G."/>
            <person name="Liang C."/>
            <person name="Fengler K."/>
            <person name="Li B."/>
            <person name="Rafalski A."/>
            <person name="Schnable P.S."/>
            <person name="Ware D.H."/>
            <person name="Buckler E.S."/>
            <person name="Lai J."/>
        </authorList>
    </citation>
    <scope>NUCLEOTIDE SEQUENCE [LARGE SCALE GENOMIC DNA]</scope>
    <source>
        <tissue evidence="11">Seedling</tissue>
    </source>
</reference>
<dbReference type="InterPro" id="IPR035966">
    <property type="entry name" value="PKF_sf"/>
</dbReference>
<keyword evidence="3" id="KW-0479">Metal-binding</keyword>
<comment type="caution">
    <text evidence="11">The sequence shown here is derived from an EMBL/GenBank/DDBJ whole genome shotgun (WGS) entry which is preliminary data.</text>
</comment>
<keyword evidence="8" id="KW-0324">Glycolysis</keyword>
<dbReference type="FunFam" id="3.30.200.20:FF:000684">
    <property type="entry name" value="Serine/threonine-protein kinase-like protein"/>
    <property type="match status" value="1"/>
</dbReference>